<keyword evidence="5" id="KW-1185">Reference proteome</keyword>
<evidence type="ECO:0000313" key="4">
    <source>
        <dbReference type="Proteomes" id="UP000183529"/>
    </source>
</evidence>
<reference evidence="2 5" key="2">
    <citation type="submission" date="2018-05" db="EMBL/GenBank/DDBJ databases">
        <title>Genomic Encyclopedia of Type Strains, Phase IV (KMG-V): Genome sequencing to study the core and pangenomes of soil and plant-associated prokaryotes.</title>
        <authorList>
            <person name="Whitman W."/>
        </authorList>
    </citation>
    <scope>NUCLEOTIDE SEQUENCE [LARGE SCALE GENOMIC DNA]</scope>
    <source>
        <strain evidence="2 5">SIr-6563</strain>
    </source>
</reference>
<dbReference type="PANTHER" id="PTHR40943">
    <property type="entry name" value="CYTOPLASMIC PROTEIN-RELATED"/>
    <property type="match status" value="1"/>
</dbReference>
<dbReference type="Proteomes" id="UP000247515">
    <property type="component" value="Unassembled WGS sequence"/>
</dbReference>
<protein>
    <recommendedName>
        <fullName evidence="1">(S)-ureidoglycine aminohydrolase cupin domain-containing protein</fullName>
    </recommendedName>
</protein>
<dbReference type="OrthoDB" id="9799053at2"/>
<dbReference type="Proteomes" id="UP000183529">
    <property type="component" value="Unassembled WGS sequence"/>
</dbReference>
<evidence type="ECO:0000313" key="2">
    <source>
        <dbReference type="EMBL" id="PXX15696.1"/>
    </source>
</evidence>
<evidence type="ECO:0000259" key="1">
    <source>
        <dbReference type="Pfam" id="PF05899"/>
    </source>
</evidence>
<dbReference type="InterPro" id="IPR008579">
    <property type="entry name" value="UGlyAH_Cupin_dom"/>
</dbReference>
<dbReference type="InterPro" id="IPR014710">
    <property type="entry name" value="RmlC-like_jellyroll"/>
</dbReference>
<dbReference type="Gene3D" id="2.60.120.10">
    <property type="entry name" value="Jelly Rolls"/>
    <property type="match status" value="1"/>
</dbReference>
<dbReference type="EMBL" id="QJJV01000009">
    <property type="protein sequence ID" value="PXX15696.1"/>
    <property type="molecule type" value="Genomic_DNA"/>
</dbReference>
<evidence type="ECO:0000313" key="3">
    <source>
        <dbReference type="EMBL" id="SEK01301.1"/>
    </source>
</evidence>
<name>A0A1A5XFL5_9BURK</name>
<organism evidence="3 4">
    <name type="scientific">Paraburkholderia tropica</name>
    <dbReference type="NCBI Taxonomy" id="92647"/>
    <lineage>
        <taxon>Bacteria</taxon>
        <taxon>Pseudomonadati</taxon>
        <taxon>Pseudomonadota</taxon>
        <taxon>Betaproteobacteria</taxon>
        <taxon>Burkholderiales</taxon>
        <taxon>Burkholderiaceae</taxon>
        <taxon>Paraburkholderia</taxon>
    </lineage>
</organism>
<dbReference type="SUPFAM" id="SSF51182">
    <property type="entry name" value="RmlC-like cupins"/>
    <property type="match status" value="1"/>
</dbReference>
<sequence>MKVQQIQQAAQVAGLEDWGTAGLPGTQPARVTGRQVVIPGAEAVDTGVFECSPGTYRRSVKEAEVMHFLSGSGSFTPDGEKALHFKGGDTMFFEANTEGLWEINETLRKIYVIF</sequence>
<evidence type="ECO:0000313" key="5">
    <source>
        <dbReference type="Proteomes" id="UP000247515"/>
    </source>
</evidence>
<dbReference type="AlphaFoldDB" id="A0A1A5XFL5"/>
<dbReference type="Pfam" id="PF05899">
    <property type="entry name" value="Cupin_3"/>
    <property type="match status" value="1"/>
</dbReference>
<dbReference type="PANTHER" id="PTHR40943:SF1">
    <property type="entry name" value="CYTOPLASMIC PROTEIN"/>
    <property type="match status" value="1"/>
</dbReference>
<accession>A0A1A5XFL5</accession>
<dbReference type="EMBL" id="FNZM01000013">
    <property type="protein sequence ID" value="SEK01301.1"/>
    <property type="molecule type" value="Genomic_DNA"/>
</dbReference>
<gene>
    <name evidence="2" type="ORF">C7400_10931</name>
    <name evidence="3" type="ORF">SAMN05216550_11331</name>
</gene>
<comment type="caution">
    <text evidence="3">The sequence shown here is derived from an EMBL/GenBank/DDBJ whole genome shotgun (WGS) entry which is preliminary data.</text>
</comment>
<dbReference type="GeneID" id="61305661"/>
<dbReference type="RefSeq" id="WP_065059653.1">
    <property type="nucleotide sequence ID" value="NZ_CADFGN010000001.1"/>
</dbReference>
<dbReference type="CDD" id="cd02227">
    <property type="entry name" value="cupin_TM1112-like"/>
    <property type="match status" value="1"/>
</dbReference>
<feature type="domain" description="(S)-ureidoglycine aminohydrolase cupin" evidence="1">
    <location>
        <begin position="42"/>
        <end position="111"/>
    </location>
</feature>
<proteinExistence type="predicted"/>
<dbReference type="InterPro" id="IPR011051">
    <property type="entry name" value="RmlC_Cupin_sf"/>
</dbReference>
<reference evidence="3 4" key="1">
    <citation type="submission" date="2016-10" db="EMBL/GenBank/DDBJ databases">
        <authorList>
            <person name="Varghese N."/>
            <person name="Submissions S."/>
        </authorList>
    </citation>
    <scope>NUCLEOTIDE SEQUENCE [LARGE SCALE GENOMIC DNA]</scope>
    <source>
        <strain evidence="3 4">LMG 22274</strain>
    </source>
</reference>